<dbReference type="InterPro" id="IPR025285">
    <property type="entry name" value="DUF4145"/>
</dbReference>
<dbReference type="KEGG" id="ccro:CMC5_003720"/>
<gene>
    <name evidence="2" type="ORF">CMC5_003720</name>
</gene>
<sequence length="242" mass="26844">MQCPHCLQHFSPQWRYFTQSTFAAEPFGHIPGQRRTRPTMGARPELTMLEAINTHLQDPQYLRIAICAGCSRSTIEAALPRGTEGGPTFFRIWPQGVARPLPPEVPEEFAEDYREASLVLSASPKASAALSRRALQFIIHKQAGIMKKALVSEIQALIDGGTLPSSIARKLDVIRRIGNLAAHPTEDHQTGAIIPVEPDEAEWLLDVLYDLLDFYFVKQAKDARRTAALDTKLAVVGKPPKK</sequence>
<reference evidence="2 3" key="1">
    <citation type="submission" date="2015-07" db="EMBL/GenBank/DDBJ databases">
        <title>Genome analysis of myxobacterium Chondromyces crocatus Cm c5 reveals a high potential for natural compound synthesis and the genetic basis for the loss of fruiting body formation.</title>
        <authorList>
            <person name="Zaburannyi N."/>
            <person name="Bunk B."/>
            <person name="Maier J."/>
            <person name="Overmann J."/>
            <person name="Mueller R."/>
        </authorList>
    </citation>
    <scope>NUCLEOTIDE SEQUENCE [LARGE SCALE GENOMIC DNA]</scope>
    <source>
        <strain evidence="2 3">Cm c5</strain>
    </source>
</reference>
<protein>
    <recommendedName>
        <fullName evidence="1">DUF4145 domain-containing protein</fullName>
    </recommendedName>
</protein>
<dbReference type="AlphaFoldDB" id="A0A0K1E6R1"/>
<evidence type="ECO:0000313" key="3">
    <source>
        <dbReference type="Proteomes" id="UP000067626"/>
    </source>
</evidence>
<accession>A0A0K1E6R1</accession>
<evidence type="ECO:0000259" key="1">
    <source>
        <dbReference type="Pfam" id="PF13643"/>
    </source>
</evidence>
<organism evidence="2 3">
    <name type="scientific">Chondromyces crocatus</name>
    <dbReference type="NCBI Taxonomy" id="52"/>
    <lineage>
        <taxon>Bacteria</taxon>
        <taxon>Pseudomonadati</taxon>
        <taxon>Myxococcota</taxon>
        <taxon>Polyangia</taxon>
        <taxon>Polyangiales</taxon>
        <taxon>Polyangiaceae</taxon>
        <taxon>Chondromyces</taxon>
    </lineage>
</organism>
<dbReference type="Pfam" id="PF13643">
    <property type="entry name" value="DUF4145"/>
    <property type="match status" value="1"/>
</dbReference>
<dbReference type="RefSeq" id="WP_218920218.1">
    <property type="nucleotide sequence ID" value="NZ_CP012159.1"/>
</dbReference>
<proteinExistence type="predicted"/>
<name>A0A0K1E6R1_CHOCO</name>
<evidence type="ECO:0000313" key="2">
    <source>
        <dbReference type="EMBL" id="AKT36258.1"/>
    </source>
</evidence>
<feature type="domain" description="DUF4145" evidence="1">
    <location>
        <begin position="114"/>
        <end position="207"/>
    </location>
</feature>
<keyword evidence="3" id="KW-1185">Reference proteome</keyword>
<dbReference type="EMBL" id="CP012159">
    <property type="protein sequence ID" value="AKT36258.1"/>
    <property type="molecule type" value="Genomic_DNA"/>
</dbReference>
<dbReference type="Proteomes" id="UP000067626">
    <property type="component" value="Chromosome"/>
</dbReference>